<dbReference type="EMBL" id="JBHUJB010000073">
    <property type="protein sequence ID" value="MFD2160171.1"/>
    <property type="molecule type" value="Genomic_DNA"/>
</dbReference>
<keyword evidence="2" id="KW-1185">Reference proteome</keyword>
<dbReference type="Proteomes" id="UP001597389">
    <property type="component" value="Unassembled WGS sequence"/>
</dbReference>
<gene>
    <name evidence="1" type="ORF">ACFSW8_14800</name>
</gene>
<evidence type="ECO:0000313" key="2">
    <source>
        <dbReference type="Proteomes" id="UP001597389"/>
    </source>
</evidence>
<sequence length="82" mass="9351">MKLQDKLDNIREGFERQAPEESLTIMHNATAALERSGLADRSIHIGEVMPDFNLIDTEDNFVSLSDLLENGPLVINFFRGFW</sequence>
<dbReference type="RefSeq" id="WP_377087015.1">
    <property type="nucleotide sequence ID" value="NZ_JBHSJL010000014.1"/>
</dbReference>
<dbReference type="InterPro" id="IPR036249">
    <property type="entry name" value="Thioredoxin-like_sf"/>
</dbReference>
<protein>
    <recommendedName>
        <fullName evidence="3">Alkyl hydroperoxide reductase subunit C/ Thiol specific antioxidant domain-containing protein</fullName>
    </recommendedName>
</protein>
<proteinExistence type="predicted"/>
<name>A0ABW4ZF80_9BACT</name>
<evidence type="ECO:0008006" key="3">
    <source>
        <dbReference type="Google" id="ProtNLM"/>
    </source>
</evidence>
<accession>A0ABW4ZF80</accession>
<evidence type="ECO:0000313" key="1">
    <source>
        <dbReference type="EMBL" id="MFD2160171.1"/>
    </source>
</evidence>
<dbReference type="Gene3D" id="3.40.30.10">
    <property type="entry name" value="Glutaredoxin"/>
    <property type="match status" value="1"/>
</dbReference>
<organism evidence="1 2">
    <name type="scientific">Rubritalea tangerina</name>
    <dbReference type="NCBI Taxonomy" id="430798"/>
    <lineage>
        <taxon>Bacteria</taxon>
        <taxon>Pseudomonadati</taxon>
        <taxon>Verrucomicrobiota</taxon>
        <taxon>Verrucomicrobiia</taxon>
        <taxon>Verrucomicrobiales</taxon>
        <taxon>Rubritaleaceae</taxon>
        <taxon>Rubritalea</taxon>
    </lineage>
</organism>
<dbReference type="SUPFAM" id="SSF52833">
    <property type="entry name" value="Thioredoxin-like"/>
    <property type="match status" value="1"/>
</dbReference>
<reference evidence="2" key="1">
    <citation type="journal article" date="2019" name="Int. J. Syst. Evol. Microbiol.">
        <title>The Global Catalogue of Microorganisms (GCM) 10K type strain sequencing project: providing services to taxonomists for standard genome sequencing and annotation.</title>
        <authorList>
            <consortium name="The Broad Institute Genomics Platform"/>
            <consortium name="The Broad Institute Genome Sequencing Center for Infectious Disease"/>
            <person name="Wu L."/>
            <person name="Ma J."/>
        </authorList>
    </citation>
    <scope>NUCLEOTIDE SEQUENCE [LARGE SCALE GENOMIC DNA]</scope>
    <source>
        <strain evidence="2">CCUG 57942</strain>
    </source>
</reference>
<comment type="caution">
    <text evidence="1">The sequence shown here is derived from an EMBL/GenBank/DDBJ whole genome shotgun (WGS) entry which is preliminary data.</text>
</comment>